<accession>A0A2A4IAG3</accession>
<dbReference type="PANTHER" id="PTHR19136:SF81">
    <property type="entry name" value="MOLYBDENUM COFACTOR GUANYLYLTRANSFERASE"/>
    <property type="match status" value="1"/>
</dbReference>
<feature type="binding site" evidence="8">
    <location>
        <position position="94"/>
    </location>
    <ligand>
        <name>Mg(2+)</name>
        <dbReference type="ChEBI" id="CHEBI:18420"/>
    </ligand>
</feature>
<dbReference type="EMBL" id="NWVC01000002">
    <property type="protein sequence ID" value="PCG15166.1"/>
    <property type="molecule type" value="Genomic_DNA"/>
</dbReference>
<name>A0A2A4IAG3_9SPHN</name>
<comment type="caution">
    <text evidence="10">The sequence shown here is derived from an EMBL/GenBank/DDBJ whole genome shotgun (WGS) entry which is preliminary data.</text>
</comment>
<keyword evidence="7 8" id="KW-0501">Molybdenum cofactor biosynthesis</keyword>
<evidence type="ECO:0000256" key="4">
    <source>
        <dbReference type="ARBA" id="ARBA00022741"/>
    </source>
</evidence>
<feature type="binding site" evidence="8">
    <location>
        <position position="94"/>
    </location>
    <ligand>
        <name>GTP</name>
        <dbReference type="ChEBI" id="CHEBI:37565"/>
    </ligand>
</feature>
<gene>
    <name evidence="8" type="primary">mobA</name>
    <name evidence="10" type="ORF">COA07_06385</name>
</gene>
<keyword evidence="4 8" id="KW-0547">Nucleotide-binding</keyword>
<dbReference type="GO" id="GO:0061603">
    <property type="term" value="F:molybdenum cofactor guanylyltransferase activity"/>
    <property type="evidence" value="ECO:0007669"/>
    <property type="project" value="UniProtKB-EC"/>
</dbReference>
<evidence type="ECO:0000256" key="3">
    <source>
        <dbReference type="ARBA" id="ARBA00022723"/>
    </source>
</evidence>
<comment type="caution">
    <text evidence="8">Lacks conserved residue(s) required for the propagation of feature annotation.</text>
</comment>
<comment type="subunit">
    <text evidence="8">Monomer.</text>
</comment>
<dbReference type="GO" id="GO:0005737">
    <property type="term" value="C:cytoplasm"/>
    <property type="evidence" value="ECO:0007669"/>
    <property type="project" value="UniProtKB-SubCell"/>
</dbReference>
<dbReference type="EC" id="2.7.7.77" evidence="8"/>
<dbReference type="Proteomes" id="UP000218323">
    <property type="component" value="Unassembled WGS sequence"/>
</dbReference>
<evidence type="ECO:0000313" key="11">
    <source>
        <dbReference type="Proteomes" id="UP000218323"/>
    </source>
</evidence>
<evidence type="ECO:0000256" key="6">
    <source>
        <dbReference type="ARBA" id="ARBA00023134"/>
    </source>
</evidence>
<dbReference type="Gene3D" id="3.90.550.10">
    <property type="entry name" value="Spore Coat Polysaccharide Biosynthesis Protein SpsA, Chain A"/>
    <property type="match status" value="1"/>
</dbReference>
<comment type="similarity">
    <text evidence="8">Belongs to the MobA family.</text>
</comment>
<keyword evidence="1 8" id="KW-0963">Cytoplasm</keyword>
<dbReference type="GO" id="GO:0046872">
    <property type="term" value="F:metal ion binding"/>
    <property type="evidence" value="ECO:0007669"/>
    <property type="project" value="UniProtKB-KW"/>
</dbReference>
<dbReference type="InterPro" id="IPR025877">
    <property type="entry name" value="MobA-like_NTP_Trfase"/>
</dbReference>
<keyword evidence="5 8" id="KW-0460">Magnesium</keyword>
<comment type="cofactor">
    <cofactor evidence="8">
        <name>Mg(2+)</name>
        <dbReference type="ChEBI" id="CHEBI:18420"/>
    </cofactor>
</comment>
<protein>
    <recommendedName>
        <fullName evidence="8">Molybdenum cofactor guanylyltransferase</fullName>
        <shortName evidence="8">MoCo guanylyltransferase</shortName>
        <ecNumber evidence="8">2.7.7.77</ecNumber>
    </recommendedName>
    <alternativeName>
        <fullName evidence="8">GTP:molybdopterin guanylyltransferase</fullName>
    </alternativeName>
    <alternativeName>
        <fullName evidence="8">Mo-MPT guanylyltransferase</fullName>
    </alternativeName>
    <alternativeName>
        <fullName evidence="8">Molybdopterin guanylyltransferase</fullName>
    </alternativeName>
    <alternativeName>
        <fullName evidence="8">Molybdopterin-guanine dinucleotide synthase</fullName>
        <shortName evidence="8">MGD synthase</shortName>
    </alternativeName>
</protein>
<keyword evidence="10" id="KW-0548">Nucleotidyltransferase</keyword>
<dbReference type="AlphaFoldDB" id="A0A2A4IAG3"/>
<dbReference type="GO" id="GO:0005525">
    <property type="term" value="F:GTP binding"/>
    <property type="evidence" value="ECO:0007669"/>
    <property type="project" value="UniProtKB-UniRule"/>
</dbReference>
<organism evidence="10 11">
    <name type="scientific">Sphingomonas adhaesiva</name>
    <dbReference type="NCBI Taxonomy" id="28212"/>
    <lineage>
        <taxon>Bacteria</taxon>
        <taxon>Pseudomonadati</taxon>
        <taxon>Pseudomonadota</taxon>
        <taxon>Alphaproteobacteria</taxon>
        <taxon>Sphingomonadales</taxon>
        <taxon>Sphingomonadaceae</taxon>
        <taxon>Sphingomonas</taxon>
    </lineage>
</organism>
<comment type="catalytic activity">
    <reaction evidence="8">
        <text>Mo-molybdopterin + GTP + H(+) = Mo-molybdopterin guanine dinucleotide + diphosphate</text>
        <dbReference type="Rhea" id="RHEA:34243"/>
        <dbReference type="ChEBI" id="CHEBI:15378"/>
        <dbReference type="ChEBI" id="CHEBI:33019"/>
        <dbReference type="ChEBI" id="CHEBI:37565"/>
        <dbReference type="ChEBI" id="CHEBI:71302"/>
        <dbReference type="ChEBI" id="CHEBI:71310"/>
        <dbReference type="EC" id="2.7.7.77"/>
    </reaction>
</comment>
<feature type="binding site" evidence="8">
    <location>
        <begin position="9"/>
        <end position="11"/>
    </location>
    <ligand>
        <name>GTP</name>
        <dbReference type="ChEBI" id="CHEBI:37565"/>
    </ligand>
</feature>
<evidence type="ECO:0000256" key="7">
    <source>
        <dbReference type="ARBA" id="ARBA00023150"/>
    </source>
</evidence>
<evidence type="ECO:0000256" key="1">
    <source>
        <dbReference type="ARBA" id="ARBA00022490"/>
    </source>
</evidence>
<dbReference type="InterPro" id="IPR013482">
    <property type="entry name" value="Molybde_CF_guanTrfase"/>
</dbReference>
<dbReference type="HAMAP" id="MF_00316">
    <property type="entry name" value="MobA"/>
    <property type="match status" value="1"/>
</dbReference>
<keyword evidence="2 8" id="KW-0808">Transferase</keyword>
<evidence type="ECO:0000313" key="10">
    <source>
        <dbReference type="EMBL" id="PCG15166.1"/>
    </source>
</evidence>
<dbReference type="InterPro" id="IPR029044">
    <property type="entry name" value="Nucleotide-diphossugar_trans"/>
</dbReference>
<dbReference type="CDD" id="cd02503">
    <property type="entry name" value="MobA"/>
    <property type="match status" value="1"/>
</dbReference>
<comment type="function">
    <text evidence="8">Transfers a GMP moiety from GTP to Mo-molybdopterin (Mo-MPT) cofactor (Moco or molybdenum cofactor) to form Mo-molybdopterin guanine dinucleotide (Mo-MGD) cofactor.</text>
</comment>
<keyword evidence="11" id="KW-1185">Reference proteome</keyword>
<feature type="domain" description="MobA-like NTP transferase" evidence="9">
    <location>
        <begin position="6"/>
        <end position="145"/>
    </location>
</feature>
<proteinExistence type="inferred from homology"/>
<dbReference type="RefSeq" id="WP_096640634.1">
    <property type="nucleotide sequence ID" value="NZ_JBHIWA010000001.1"/>
</dbReference>
<evidence type="ECO:0000256" key="5">
    <source>
        <dbReference type="ARBA" id="ARBA00022842"/>
    </source>
</evidence>
<dbReference type="Pfam" id="PF12804">
    <property type="entry name" value="NTP_transf_3"/>
    <property type="match status" value="1"/>
</dbReference>
<evidence type="ECO:0000259" key="9">
    <source>
        <dbReference type="Pfam" id="PF12804"/>
    </source>
</evidence>
<dbReference type="GO" id="GO:0006777">
    <property type="term" value="P:Mo-molybdopterin cofactor biosynthetic process"/>
    <property type="evidence" value="ECO:0007669"/>
    <property type="project" value="UniProtKB-KW"/>
</dbReference>
<evidence type="ECO:0000256" key="2">
    <source>
        <dbReference type="ARBA" id="ARBA00022679"/>
    </source>
</evidence>
<keyword evidence="6 8" id="KW-0342">GTP-binding</keyword>
<evidence type="ECO:0000256" key="8">
    <source>
        <dbReference type="HAMAP-Rule" id="MF_00316"/>
    </source>
</evidence>
<feature type="binding site" evidence="8">
    <location>
        <position position="21"/>
    </location>
    <ligand>
        <name>GTP</name>
        <dbReference type="ChEBI" id="CHEBI:37565"/>
    </ligand>
</feature>
<comment type="domain">
    <text evidence="8">The N-terminal domain determines nucleotide recognition and specific binding, while the C-terminal domain determines the specific binding to the target protein.</text>
</comment>
<sequence length="178" mass="18071">MIRILGAVLAGGRSSRFGSDKALATWRDTALIDHALDSLSPHVADLLVVGRADARVRTARDLPHPDLGPLGGIAGALAVAAREGFDAVLTTACDTPALPAALVAALLAQDTAHAAEAPTVGLWPARLAAPLVEHLSAGGDRSIRRWARAAGAVAVLPGVALANVNTPDDLARLDVALG</sequence>
<dbReference type="PANTHER" id="PTHR19136">
    <property type="entry name" value="MOLYBDENUM COFACTOR GUANYLYLTRANSFERASE"/>
    <property type="match status" value="1"/>
</dbReference>
<feature type="binding site" evidence="8">
    <location>
        <position position="61"/>
    </location>
    <ligand>
        <name>GTP</name>
        <dbReference type="ChEBI" id="CHEBI:37565"/>
    </ligand>
</feature>
<reference evidence="10 11" key="1">
    <citation type="submission" date="2017-09" db="EMBL/GenBank/DDBJ databases">
        <title>Sphingomonas adhaesiva DSM 7418, whole genome shotgun sequence.</title>
        <authorList>
            <person name="Feng G."/>
            <person name="Zhu H."/>
        </authorList>
    </citation>
    <scope>NUCLEOTIDE SEQUENCE [LARGE SCALE GENOMIC DNA]</scope>
    <source>
        <strain evidence="10 11">DSM 7418</strain>
    </source>
</reference>
<dbReference type="SUPFAM" id="SSF53448">
    <property type="entry name" value="Nucleotide-diphospho-sugar transferases"/>
    <property type="match status" value="1"/>
</dbReference>
<keyword evidence="3 8" id="KW-0479">Metal-binding</keyword>
<comment type="subcellular location">
    <subcellularLocation>
        <location evidence="8">Cytoplasm</location>
    </subcellularLocation>
</comment>